<feature type="region of interest" description="Disordered" evidence="6">
    <location>
        <begin position="1"/>
        <end position="39"/>
    </location>
</feature>
<dbReference type="RefSeq" id="WP_378579957.1">
    <property type="nucleotide sequence ID" value="NZ_JBHSFQ010000044.1"/>
</dbReference>
<dbReference type="Gene3D" id="3.40.50.150">
    <property type="entry name" value="Vaccinia Virus protein VP39"/>
    <property type="match status" value="1"/>
</dbReference>
<reference evidence="9" key="1">
    <citation type="journal article" date="2019" name="Int. J. Syst. Evol. Microbiol.">
        <title>The Global Catalogue of Microorganisms (GCM) 10K type strain sequencing project: providing services to taxonomists for standard genome sequencing and annotation.</title>
        <authorList>
            <consortium name="The Broad Institute Genomics Platform"/>
            <consortium name="The Broad Institute Genome Sequencing Center for Infectious Disease"/>
            <person name="Wu L."/>
            <person name="Ma J."/>
        </authorList>
    </citation>
    <scope>NUCLEOTIDE SEQUENCE [LARGE SCALE GENOMIC DNA]</scope>
    <source>
        <strain evidence="9">XZYJ18</strain>
    </source>
</reference>
<feature type="binding site" evidence="4">
    <location>
        <begin position="394"/>
        <end position="395"/>
    </location>
    <ligand>
        <name>S-methyl-5'-thioadenosine</name>
        <dbReference type="ChEBI" id="CHEBI:17509"/>
    </ligand>
</feature>
<dbReference type="PROSITE" id="PS01330">
    <property type="entry name" value="PABS_1"/>
    <property type="match status" value="1"/>
</dbReference>
<dbReference type="EC" id="2.5.1.16" evidence="4"/>
<dbReference type="CDD" id="cd02440">
    <property type="entry name" value="AdoMet_MTases"/>
    <property type="match status" value="1"/>
</dbReference>
<feature type="transmembrane region" description="Helical" evidence="4">
    <location>
        <begin position="180"/>
        <end position="202"/>
    </location>
</feature>
<feature type="transmembrane region" description="Helical" evidence="4">
    <location>
        <begin position="51"/>
        <end position="76"/>
    </location>
</feature>
<dbReference type="InterPro" id="IPR030373">
    <property type="entry name" value="PABS_CS"/>
</dbReference>
<evidence type="ECO:0000256" key="1">
    <source>
        <dbReference type="ARBA" id="ARBA00007867"/>
    </source>
</evidence>
<protein>
    <recommendedName>
        <fullName evidence="4">Polyamine aminopropyltransferase</fullName>
    </recommendedName>
    <alternativeName>
        <fullName evidence="4">Putrescine aminopropyltransferase</fullName>
        <shortName evidence="4">PAPT</shortName>
    </alternativeName>
    <alternativeName>
        <fullName evidence="4">Spermidine synthase</fullName>
        <shortName evidence="4">SPDS</shortName>
        <shortName evidence="4">SPDSY</shortName>
        <ecNumber evidence="4">2.5.1.16</ecNumber>
    </alternativeName>
</protein>
<dbReference type="PANTHER" id="PTHR43317">
    <property type="entry name" value="THERMOSPERMINE SYNTHASE ACAULIS5"/>
    <property type="match status" value="1"/>
</dbReference>
<dbReference type="Pfam" id="PF01564">
    <property type="entry name" value="Spermine_synth"/>
    <property type="match status" value="1"/>
</dbReference>
<feature type="active site" description="Proton acceptor" evidence="4 5">
    <location>
        <position position="412"/>
    </location>
</feature>
<dbReference type="GO" id="GO:0004766">
    <property type="term" value="F:spermidine synthase activity"/>
    <property type="evidence" value="ECO:0007669"/>
    <property type="project" value="UniProtKB-EC"/>
</dbReference>
<comment type="caution">
    <text evidence="8">The sequence shown here is derived from an EMBL/GenBank/DDBJ whole genome shotgun (WGS) entry which is preliminary data.</text>
</comment>
<dbReference type="NCBIfam" id="NF037959">
    <property type="entry name" value="MFS_SpdSyn"/>
    <property type="match status" value="1"/>
</dbReference>
<keyword evidence="4" id="KW-1133">Transmembrane helix</keyword>
<dbReference type="InterPro" id="IPR030374">
    <property type="entry name" value="PABS"/>
</dbReference>
<feature type="transmembrane region" description="Helical" evidence="4">
    <location>
        <begin position="145"/>
        <end position="168"/>
    </location>
</feature>
<evidence type="ECO:0000256" key="4">
    <source>
        <dbReference type="HAMAP-Rule" id="MF_00198"/>
    </source>
</evidence>
<feature type="domain" description="PABS" evidence="7">
    <location>
        <begin position="254"/>
        <end position="491"/>
    </location>
</feature>
<proteinExistence type="inferred from homology"/>
<feature type="transmembrane region" description="Helical" evidence="4">
    <location>
        <begin position="115"/>
        <end position="139"/>
    </location>
</feature>
<feature type="transmembrane region" description="Helical" evidence="4">
    <location>
        <begin position="208"/>
        <end position="229"/>
    </location>
</feature>
<dbReference type="Proteomes" id="UP001595923">
    <property type="component" value="Unassembled WGS sequence"/>
</dbReference>
<keyword evidence="3 4" id="KW-0620">Polyamine biosynthesis</keyword>
<keyword evidence="4" id="KW-1003">Cell membrane</keyword>
<dbReference type="EMBL" id="JBHSFQ010000044">
    <property type="protein sequence ID" value="MFC4565714.1"/>
    <property type="molecule type" value="Genomic_DNA"/>
</dbReference>
<comment type="catalytic activity">
    <reaction evidence="4">
        <text>S-adenosyl 3-(methylsulfanyl)propylamine + putrescine = S-methyl-5'-thioadenosine + spermidine + H(+)</text>
        <dbReference type="Rhea" id="RHEA:12721"/>
        <dbReference type="ChEBI" id="CHEBI:15378"/>
        <dbReference type="ChEBI" id="CHEBI:17509"/>
        <dbReference type="ChEBI" id="CHEBI:57443"/>
        <dbReference type="ChEBI" id="CHEBI:57834"/>
        <dbReference type="ChEBI" id="CHEBI:326268"/>
        <dbReference type="EC" id="2.5.1.16"/>
    </reaction>
</comment>
<name>A0ABV9E6C2_9ACTN</name>
<evidence type="ECO:0000259" key="7">
    <source>
        <dbReference type="PROSITE" id="PS51006"/>
    </source>
</evidence>
<evidence type="ECO:0000256" key="5">
    <source>
        <dbReference type="PROSITE-ProRule" id="PRU00354"/>
    </source>
</evidence>
<comment type="caution">
    <text evidence="4">Lacks conserved residue(s) required for the propagation of feature annotation.</text>
</comment>
<organism evidence="8 9">
    <name type="scientific">Nocardiopsis mangrovi</name>
    <dbReference type="NCBI Taxonomy" id="1179818"/>
    <lineage>
        <taxon>Bacteria</taxon>
        <taxon>Bacillati</taxon>
        <taxon>Actinomycetota</taxon>
        <taxon>Actinomycetes</taxon>
        <taxon>Streptosporangiales</taxon>
        <taxon>Nocardiopsidaceae</taxon>
        <taxon>Nocardiopsis</taxon>
    </lineage>
</organism>
<evidence type="ECO:0000256" key="2">
    <source>
        <dbReference type="ARBA" id="ARBA00022679"/>
    </source>
</evidence>
<comment type="subcellular location">
    <subcellularLocation>
        <location evidence="4">Cell membrane</location>
        <topology evidence="4">Multi-pass membrane protein</topology>
    </subcellularLocation>
</comment>
<feature type="compositionally biased region" description="Low complexity" evidence="6">
    <location>
        <begin position="1"/>
        <end position="20"/>
    </location>
</feature>
<evidence type="ECO:0000256" key="6">
    <source>
        <dbReference type="SAM" id="MobiDB-lite"/>
    </source>
</evidence>
<accession>A0ABV9E6C2</accession>
<comment type="pathway">
    <text evidence="4">Amine and polyamine biosynthesis; spermidine biosynthesis; spermidine from putrescine: step 1/1.</text>
</comment>
<feature type="binding site" evidence="4">
    <location>
        <position position="286"/>
    </location>
    <ligand>
        <name>S-methyl-5'-thioadenosine</name>
        <dbReference type="ChEBI" id="CHEBI:17509"/>
    </ligand>
</feature>
<keyword evidence="4" id="KW-0472">Membrane</keyword>
<comment type="function">
    <text evidence="4">Catalyzes the irreversible transfer of a propylamine group from the amino donor S-adenosylmethioninamine (decarboxy-AdoMet) to putrescine (1,4-diaminobutane) to yield spermidine.</text>
</comment>
<evidence type="ECO:0000256" key="3">
    <source>
        <dbReference type="ARBA" id="ARBA00023115"/>
    </source>
</evidence>
<keyword evidence="4" id="KW-0812">Transmembrane</keyword>
<dbReference type="SUPFAM" id="SSF103473">
    <property type="entry name" value="MFS general substrate transporter"/>
    <property type="match status" value="1"/>
</dbReference>
<dbReference type="NCBIfam" id="NF002956">
    <property type="entry name" value="PRK03612.1"/>
    <property type="match status" value="1"/>
</dbReference>
<dbReference type="HAMAP" id="MF_00198">
    <property type="entry name" value="Spermidine_synth"/>
    <property type="match status" value="1"/>
</dbReference>
<dbReference type="PANTHER" id="PTHR43317:SF1">
    <property type="entry name" value="THERMOSPERMINE SYNTHASE ACAULIS5"/>
    <property type="match status" value="1"/>
</dbReference>
<feature type="binding site" evidence="4">
    <location>
        <position position="340"/>
    </location>
    <ligand>
        <name>spermidine</name>
        <dbReference type="ChEBI" id="CHEBI:57834"/>
    </ligand>
</feature>
<dbReference type="SUPFAM" id="SSF53335">
    <property type="entry name" value="S-adenosyl-L-methionine-dependent methyltransferases"/>
    <property type="match status" value="1"/>
</dbReference>
<comment type="similarity">
    <text evidence="1 4">Belongs to the spermidine/spermine synthase family.</text>
</comment>
<gene>
    <name evidence="4" type="primary">speE</name>
    <name evidence="8" type="ORF">ACFO4E_27970</name>
</gene>
<feature type="binding site" evidence="4">
    <location>
        <position position="318"/>
    </location>
    <ligand>
        <name>spermidine</name>
        <dbReference type="ChEBI" id="CHEBI:57834"/>
    </ligand>
</feature>
<dbReference type="InterPro" id="IPR036259">
    <property type="entry name" value="MFS_trans_sf"/>
</dbReference>
<feature type="transmembrane region" description="Helical" evidence="4">
    <location>
        <begin position="82"/>
        <end position="103"/>
    </location>
</feature>
<evidence type="ECO:0000313" key="8">
    <source>
        <dbReference type="EMBL" id="MFC4565714.1"/>
    </source>
</evidence>
<keyword evidence="9" id="KW-1185">Reference proteome</keyword>
<keyword evidence="2 4" id="KW-0808">Transferase</keyword>
<dbReference type="InterPro" id="IPR001045">
    <property type="entry name" value="Spermi_synthase"/>
</dbReference>
<dbReference type="PROSITE" id="PS51006">
    <property type="entry name" value="PABS_2"/>
    <property type="match status" value="1"/>
</dbReference>
<keyword evidence="4" id="KW-0745">Spermidine biosynthesis</keyword>
<comment type="subunit">
    <text evidence="4">Homodimer or homotetramer.</text>
</comment>
<feature type="transmembrane region" description="Helical" evidence="4">
    <location>
        <begin position="241"/>
        <end position="260"/>
    </location>
</feature>
<sequence length="550" mass="58349">MPGADAPSSSSPGAAAAAADTPPPPHGEGSAPDPQDGPLHLPVRPRAARSIVLLAVFGCAACGLVYELALVALGAYLLGNTITQASVVLSVMVFAMGIGSLAAKPLARRPAVNFALIEGALSLVGGLSVLLLYAAFAWFSLYQPALVIVAFIIGALIGAEIPLLMTLIQRIRRQDATEAVADLFAADYVGGLIGGLAFPFLLLPLLGLPQGVLAVGALNAVLGMAVVLWLFRASLGRGSRILLAAGLALVLIVLGAAFALSGRFEIDARQALYRDPVVFAQRSDYQEIVLTRSLDGVDTRLFLNGDLQFSSLDEYRYHESLVHPAMNGPRGDVLVLGGGDGLAVREILGYGDVDRVTLVDLDPAVVALARTEPAITGLNHGALDDDRVEVVAADAFNWLRDNRERFDVIIADMPDPSDVATAKLYSVEFYTLAGRALADDGRMVVQAGSPYFAGEAYWSIERSMAEAGLPASSYNVDVPSFGNWGFHLAAAEGAPPVELPEDLPRTRFLDAAMLRAAQVFPKDRRPVDPQPSTLLHPRVITYHQQAWRGY</sequence>
<evidence type="ECO:0000313" key="9">
    <source>
        <dbReference type="Proteomes" id="UP001595923"/>
    </source>
</evidence>
<dbReference type="InterPro" id="IPR029063">
    <property type="entry name" value="SAM-dependent_MTases_sf"/>
</dbReference>
<feature type="binding site" evidence="4">
    <location>
        <position position="360"/>
    </location>
    <ligand>
        <name>S-methyl-5'-thioadenosine</name>
        <dbReference type="ChEBI" id="CHEBI:17509"/>
    </ligand>
</feature>